<evidence type="ECO:0008006" key="6">
    <source>
        <dbReference type="Google" id="ProtNLM"/>
    </source>
</evidence>
<dbReference type="CDD" id="cd16105">
    <property type="entry name" value="Ubl_ASPSCR1_like"/>
    <property type="match status" value="1"/>
</dbReference>
<dbReference type="Pfam" id="PF00789">
    <property type="entry name" value="UBX"/>
    <property type="match status" value="1"/>
</dbReference>
<name>G0SBN2_CHATD</name>
<feature type="compositionally biased region" description="Polar residues" evidence="1">
    <location>
        <begin position="205"/>
        <end position="223"/>
    </location>
</feature>
<keyword evidence="5" id="KW-1185">Reference proteome</keyword>
<dbReference type="AlphaFoldDB" id="G0SBN2"/>
<dbReference type="InterPro" id="IPR001012">
    <property type="entry name" value="UBX_dom"/>
</dbReference>
<gene>
    <name evidence="4" type="ORF">CTHT_0054180</name>
</gene>
<organism evidence="5">
    <name type="scientific">Chaetomium thermophilum (strain DSM 1495 / CBS 144.50 / IMI 039719)</name>
    <name type="common">Thermochaetoides thermophila</name>
    <dbReference type="NCBI Taxonomy" id="759272"/>
    <lineage>
        <taxon>Eukaryota</taxon>
        <taxon>Fungi</taxon>
        <taxon>Dikarya</taxon>
        <taxon>Ascomycota</taxon>
        <taxon>Pezizomycotina</taxon>
        <taxon>Sordariomycetes</taxon>
        <taxon>Sordariomycetidae</taxon>
        <taxon>Sordariales</taxon>
        <taxon>Chaetomiaceae</taxon>
        <taxon>Thermochaetoides</taxon>
    </lineage>
</organism>
<evidence type="ECO:0000313" key="5">
    <source>
        <dbReference type="Proteomes" id="UP000008066"/>
    </source>
</evidence>
<dbReference type="GO" id="GO:0012506">
    <property type="term" value="C:vesicle membrane"/>
    <property type="evidence" value="ECO:0007669"/>
    <property type="project" value="TreeGrafter"/>
</dbReference>
<dbReference type="HOGENOM" id="CLU_534160_0_0_1"/>
<dbReference type="SUPFAM" id="SSF54236">
    <property type="entry name" value="Ubiquitin-like"/>
    <property type="match status" value="2"/>
</dbReference>
<dbReference type="EMBL" id="GL988045">
    <property type="protein sequence ID" value="EGS18808.1"/>
    <property type="molecule type" value="Genomic_DNA"/>
</dbReference>
<evidence type="ECO:0000256" key="1">
    <source>
        <dbReference type="SAM" id="MobiDB-lite"/>
    </source>
</evidence>
<dbReference type="KEGG" id="cthr:CTHT_0054180"/>
<reference evidence="4 5" key="1">
    <citation type="journal article" date="2011" name="Cell">
        <title>Insight into structure and assembly of the nuclear pore complex by utilizing the genome of a eukaryotic thermophile.</title>
        <authorList>
            <person name="Amlacher S."/>
            <person name="Sarges P."/>
            <person name="Flemming D."/>
            <person name="van Noort V."/>
            <person name="Kunze R."/>
            <person name="Devos D.P."/>
            <person name="Arumugam M."/>
            <person name="Bork P."/>
            <person name="Hurt E."/>
        </authorList>
    </citation>
    <scope>NUCLEOTIDE SEQUENCE [LARGE SCALE GENOMIC DNA]</scope>
    <source>
        <strain evidence="5">DSM 1495 / CBS 144.50 / IMI 039719</strain>
    </source>
</reference>
<dbReference type="InterPro" id="IPR021569">
    <property type="entry name" value="TUG-UBL1"/>
</dbReference>
<evidence type="ECO:0000313" key="4">
    <source>
        <dbReference type="EMBL" id="EGS18808.1"/>
    </source>
</evidence>
<feature type="domain" description="UBX" evidence="2">
    <location>
        <begin position="310"/>
        <end position="378"/>
    </location>
</feature>
<dbReference type="PANTHER" id="PTHR46467">
    <property type="entry name" value="TETHER CONTAINING UBX DOMAIN FOR GLUT4"/>
    <property type="match status" value="1"/>
</dbReference>
<feature type="region of interest" description="Disordered" evidence="1">
    <location>
        <begin position="417"/>
        <end position="462"/>
    </location>
</feature>
<dbReference type="eggNOG" id="KOG2699">
    <property type="taxonomic scope" value="Eukaryota"/>
</dbReference>
<dbReference type="GO" id="GO:0005634">
    <property type="term" value="C:nucleus"/>
    <property type="evidence" value="ECO:0007669"/>
    <property type="project" value="TreeGrafter"/>
</dbReference>
<feature type="region of interest" description="Disordered" evidence="1">
    <location>
        <begin position="179"/>
        <end position="230"/>
    </location>
</feature>
<evidence type="ECO:0000259" key="3">
    <source>
        <dbReference type="Pfam" id="PF11470"/>
    </source>
</evidence>
<protein>
    <recommendedName>
        <fullName evidence="6">TUG ubiquitin-like domain-containing protein</fullName>
    </recommendedName>
</protein>
<dbReference type="InterPro" id="IPR029071">
    <property type="entry name" value="Ubiquitin-like_domsf"/>
</dbReference>
<dbReference type="GeneID" id="18259456"/>
<feature type="compositionally biased region" description="Polar residues" evidence="1">
    <location>
        <begin position="434"/>
        <end position="454"/>
    </location>
</feature>
<proteinExistence type="predicted"/>
<dbReference type="OMA" id="KHQSKQL"/>
<dbReference type="OrthoDB" id="440781at2759"/>
<dbReference type="Pfam" id="PF11470">
    <property type="entry name" value="TUG-UBL1"/>
    <property type="match status" value="1"/>
</dbReference>
<dbReference type="RefSeq" id="XP_006695753.1">
    <property type="nucleotide sequence ID" value="XM_006695690.1"/>
</dbReference>
<sequence length="474" mass="51844">MSAHVEVVSSDLRRVKVKVSPGTYMIDVLNEATRKLNLPSDKFELKYKQKLVDLSGPYRTSGLGPGAKLELVQKSKSASVISIALDVNGKRYTKRLPNDMTLWQILRQFETAERGLVITGRGVPKGGNSGQLYYEAPVLNIMGREYSALEDLQKTLAQCGISSGSIVIRPVSYRCRAGQAKGEEANESTPAPAKQELPATPPEAESTSTKPVTQELTEPTTDTNRMDVDSQPAAAPENAFLPTTIYSAPTSSTPAAALTHEPDSVYEPTIAHAQSYQQQLQKKAQNTRLKSDEELAADAAAEAERLAKITKVEIKVRFPDQTSAVWTVTPDKTGKFLYQAIRGIMTHPNEPFRLMVPQFPRTITIEENDKKLISTYKLKGREMMNLVWEPGVSAAVKKDPFLKATVASQAKEIVVPTLAMGDDNEEEEADTKAESSTSTANQGASNNEKSSGQSMDPEAVKKKLSKFLGLNKKK</sequence>
<dbReference type="Gene3D" id="3.10.20.90">
    <property type="entry name" value="Phosphatidylinositol 3-kinase Catalytic Subunit, Chain A, domain 1"/>
    <property type="match status" value="1"/>
</dbReference>
<dbReference type="GO" id="GO:0005737">
    <property type="term" value="C:cytoplasm"/>
    <property type="evidence" value="ECO:0007669"/>
    <property type="project" value="TreeGrafter"/>
</dbReference>
<evidence type="ECO:0000259" key="2">
    <source>
        <dbReference type="Pfam" id="PF00789"/>
    </source>
</evidence>
<dbReference type="STRING" id="759272.G0SBN2"/>
<dbReference type="PANTHER" id="PTHR46467:SF1">
    <property type="entry name" value="TETHER CONTAINING UBX DOMAIN FOR GLUT4"/>
    <property type="match status" value="1"/>
</dbReference>
<feature type="domain" description="TUG ubiquitin-like" evidence="3">
    <location>
        <begin position="8"/>
        <end position="71"/>
    </location>
</feature>
<accession>G0SBN2</accession>
<dbReference type="GO" id="GO:0006886">
    <property type="term" value="P:intracellular protein transport"/>
    <property type="evidence" value="ECO:0007669"/>
    <property type="project" value="TreeGrafter"/>
</dbReference>
<dbReference type="Proteomes" id="UP000008066">
    <property type="component" value="Unassembled WGS sequence"/>
</dbReference>